<feature type="domain" description="Glycosyl hydrolases family 2 sugar binding" evidence="6">
    <location>
        <begin position="44"/>
        <end position="205"/>
    </location>
</feature>
<dbReference type="InterPro" id="IPR036156">
    <property type="entry name" value="Beta-gal/glucu_dom_sf"/>
</dbReference>
<feature type="domain" description="Glycoside hydrolase family 2" evidence="7">
    <location>
        <begin position="682"/>
        <end position="782"/>
    </location>
</feature>
<dbReference type="Pfam" id="PF18565">
    <property type="entry name" value="Glyco_hydro2_C5"/>
    <property type="match status" value="1"/>
</dbReference>
<dbReference type="Pfam" id="PF02837">
    <property type="entry name" value="Glyco_hydro_2_N"/>
    <property type="match status" value="1"/>
</dbReference>
<reference evidence="8 9" key="1">
    <citation type="submission" date="2018-02" db="EMBL/GenBank/DDBJ databases">
        <title>Genomic Encyclopedia of Archaeal and Bacterial Type Strains, Phase II (KMG-II): from individual species to whole genera.</title>
        <authorList>
            <person name="Goeker M."/>
        </authorList>
    </citation>
    <scope>NUCLEOTIDE SEQUENCE [LARGE SCALE GENOMIC DNA]</scope>
    <source>
        <strain evidence="8 9">DSM 21165</strain>
    </source>
</reference>
<dbReference type="InterPro" id="IPR008979">
    <property type="entry name" value="Galactose-bd-like_sf"/>
</dbReference>
<evidence type="ECO:0000259" key="5">
    <source>
        <dbReference type="Pfam" id="PF02836"/>
    </source>
</evidence>
<dbReference type="AlphaFoldDB" id="A0A362XBC6"/>
<evidence type="ECO:0000256" key="1">
    <source>
        <dbReference type="ARBA" id="ARBA00007401"/>
    </source>
</evidence>
<evidence type="ECO:0000259" key="4">
    <source>
        <dbReference type="Pfam" id="PF00703"/>
    </source>
</evidence>
<dbReference type="InterPro" id="IPR006101">
    <property type="entry name" value="Glyco_hydro_2"/>
</dbReference>
<dbReference type="PROSITE" id="PS00608">
    <property type="entry name" value="GLYCOSYL_HYDROL_F2_2"/>
    <property type="match status" value="1"/>
</dbReference>
<feature type="domain" description="Glycoside hydrolase family 2 catalytic" evidence="5">
    <location>
        <begin position="338"/>
        <end position="474"/>
    </location>
</feature>
<dbReference type="SUPFAM" id="SSF49785">
    <property type="entry name" value="Galactose-binding domain-like"/>
    <property type="match status" value="1"/>
</dbReference>
<dbReference type="PANTHER" id="PTHR42732:SF1">
    <property type="entry name" value="BETA-MANNOSIDASE"/>
    <property type="match status" value="1"/>
</dbReference>
<dbReference type="RefSeq" id="WP_105472529.1">
    <property type="nucleotide sequence ID" value="NZ_PVEO01000001.1"/>
</dbReference>
<dbReference type="InterPro" id="IPR006103">
    <property type="entry name" value="Glyco_hydro_2_cat"/>
</dbReference>
<dbReference type="InterPro" id="IPR006102">
    <property type="entry name" value="Ig-like_GH2"/>
</dbReference>
<proteinExistence type="inferred from homology"/>
<evidence type="ECO:0000313" key="8">
    <source>
        <dbReference type="EMBL" id="PQV51521.1"/>
    </source>
</evidence>
<dbReference type="GO" id="GO:0005975">
    <property type="term" value="P:carbohydrate metabolic process"/>
    <property type="evidence" value="ECO:0007669"/>
    <property type="project" value="InterPro"/>
</dbReference>
<dbReference type="GO" id="GO:0004553">
    <property type="term" value="F:hydrolase activity, hydrolyzing O-glycosyl compounds"/>
    <property type="evidence" value="ECO:0007669"/>
    <property type="project" value="InterPro"/>
</dbReference>
<dbReference type="PRINTS" id="PR00132">
    <property type="entry name" value="GLHYDRLASE2"/>
</dbReference>
<dbReference type="EMBL" id="PVEO01000001">
    <property type="protein sequence ID" value="PQV51521.1"/>
    <property type="molecule type" value="Genomic_DNA"/>
</dbReference>
<evidence type="ECO:0000259" key="6">
    <source>
        <dbReference type="Pfam" id="PF02837"/>
    </source>
</evidence>
<sequence length="1040" mass="120009">MNIKKLYHFLNFVCVGVFMYSCQLANRDRIEAKPSRYQVNFNQDWLFTYNPSEIIDTDLLSNEIKDSTWLNVGLPHTWSTYETTGEIHPFIASASERDDSYWFNGWGYYKKSFQIDADLEKKQLSLEFDGVQKYCRIYLNGNFIGDHKGGYTSFYVPISKHVKFNKENILTVAVSNKMSDPYRIPPMTAGNWNIYGGIYRDVRLSVKNTINIPYQGSYKHEGGTFITTPEVSKNSATVAIKTFVQNNTESSADIELQTEVFDPNGEKIKQITSDVTISKDTIIGIQETIDKIENPMLWSVDYPHLYKAVSRVLSNGKQVDSLVTTFGIRHFHWDYDTNDFYLNGEKINIRGTNRHQEYPYVGDAMPKEWTKQDILDIKVNLGHNFMRYAHYPNDPYVYELSDSLGIITVEEVPNIKNLNFSEEVQQQNVIEMIRRDRNHPSIMFWSMGNETNNAADSKWAVAEDTTRIIHLRKGENAGDFIDHDSDNLDLEQLLRVTVRGWEIDKDVPEGINPNPKDGQWAGTEKWQHDLAIVRDGSVRGILGDNCMTWLYNDHGADREYKQAPLLHTNPKGWVDYFRYPKYVYHLTQALYTNIPTIFIQPDTWRSQFLGEAKTITVNSNCDSLALYSGREKIGFKYPDSTSFYVNRFEKVKVKNEDLLAIGWKNGKKYEHKLPMTSEIKSLRLIPEKTMVDNSLSQVTLVEVKGYDAHGNEVLHASPDLKWSISGEGSLVTPETYISDINLIETKNGLGYTVLPIKAMVRSSGKSGKITLKVESPGLESGTCSIETQARENERSLGVIQNKIEGNYISKIKKQSNWFVKSDRLEEIEKVRENVQFPKGLEKKTYQQSLKKLILERNPNLSPATSESKGMQVFVDLNAENIYRLKGVLIADDFNFLLESFYDYRSVERFLENQNLHPKYVQTMKEYLVNKIMKEGMVMSPKDLQFLNNLDENKIDYLDMRFTSDPNKIGNYYRRTIDKSLRVWSNDLKKGLVTAFPELKKYKAEQWNDYLITVKTYNPFVKEAVFPDAQMLLVPIPNLEN</sequence>
<gene>
    <name evidence="8" type="ORF">CLV33_101445</name>
</gene>
<evidence type="ECO:0000256" key="3">
    <source>
        <dbReference type="ARBA" id="ARBA00023295"/>
    </source>
</evidence>
<name>A0A362XBC6_9FLAO</name>
<dbReference type="InterPro" id="IPR006104">
    <property type="entry name" value="Glyco_hydro_2_N"/>
</dbReference>
<dbReference type="Pfam" id="PF00703">
    <property type="entry name" value="Glyco_hydro_2"/>
    <property type="match status" value="1"/>
</dbReference>
<keyword evidence="3" id="KW-0326">Glycosidase</keyword>
<dbReference type="InterPro" id="IPR023232">
    <property type="entry name" value="Glyco_hydro_2_AS"/>
</dbReference>
<dbReference type="Gene3D" id="2.60.120.260">
    <property type="entry name" value="Galactose-binding domain-like"/>
    <property type="match status" value="1"/>
</dbReference>
<feature type="domain" description="Glycoside hydrolase family 2 immunoglobulin-like beta-sandwich" evidence="4">
    <location>
        <begin position="226"/>
        <end position="329"/>
    </location>
</feature>
<evidence type="ECO:0000259" key="7">
    <source>
        <dbReference type="Pfam" id="PF18565"/>
    </source>
</evidence>
<dbReference type="InterPro" id="IPR013783">
    <property type="entry name" value="Ig-like_fold"/>
</dbReference>
<dbReference type="Gene3D" id="2.60.40.10">
    <property type="entry name" value="Immunoglobulins"/>
    <property type="match status" value="2"/>
</dbReference>
<organism evidence="8 9">
    <name type="scientific">Jejuia pallidilutea</name>
    <dbReference type="NCBI Taxonomy" id="504487"/>
    <lineage>
        <taxon>Bacteria</taxon>
        <taxon>Pseudomonadati</taxon>
        <taxon>Bacteroidota</taxon>
        <taxon>Flavobacteriia</taxon>
        <taxon>Flavobacteriales</taxon>
        <taxon>Flavobacteriaceae</taxon>
        <taxon>Jejuia</taxon>
    </lineage>
</organism>
<comment type="similarity">
    <text evidence="1">Belongs to the glycosyl hydrolase 2 family.</text>
</comment>
<dbReference type="PROSITE" id="PS51257">
    <property type="entry name" value="PROKAR_LIPOPROTEIN"/>
    <property type="match status" value="1"/>
</dbReference>
<evidence type="ECO:0000313" key="9">
    <source>
        <dbReference type="Proteomes" id="UP000251545"/>
    </source>
</evidence>
<dbReference type="SUPFAM" id="SSF49303">
    <property type="entry name" value="beta-Galactosidase/glucuronidase domain"/>
    <property type="match status" value="1"/>
</dbReference>
<dbReference type="Gene3D" id="3.20.20.80">
    <property type="entry name" value="Glycosidases"/>
    <property type="match status" value="1"/>
</dbReference>
<dbReference type="InterPro" id="IPR040605">
    <property type="entry name" value="Glyco_hydro2_dom5"/>
</dbReference>
<accession>A0A362XBC6</accession>
<evidence type="ECO:0000256" key="2">
    <source>
        <dbReference type="ARBA" id="ARBA00022801"/>
    </source>
</evidence>
<dbReference type="Proteomes" id="UP000251545">
    <property type="component" value="Unassembled WGS sequence"/>
</dbReference>
<dbReference type="Pfam" id="PF02836">
    <property type="entry name" value="Glyco_hydro_2_C"/>
    <property type="match status" value="1"/>
</dbReference>
<dbReference type="InterPro" id="IPR017853">
    <property type="entry name" value="GH"/>
</dbReference>
<dbReference type="InterPro" id="IPR051913">
    <property type="entry name" value="GH2_Domain-Containing"/>
</dbReference>
<keyword evidence="2 8" id="KW-0378">Hydrolase</keyword>
<dbReference type="SUPFAM" id="SSF51445">
    <property type="entry name" value="(Trans)glycosidases"/>
    <property type="match status" value="1"/>
</dbReference>
<protein>
    <submittedName>
        <fullName evidence="8">Glycosyl hydrolase family 2</fullName>
    </submittedName>
</protein>
<dbReference type="PANTHER" id="PTHR42732">
    <property type="entry name" value="BETA-GALACTOSIDASE"/>
    <property type="match status" value="1"/>
</dbReference>
<comment type="caution">
    <text evidence="8">The sequence shown here is derived from an EMBL/GenBank/DDBJ whole genome shotgun (WGS) entry which is preliminary data.</text>
</comment>